<feature type="DNA-binding region" description="H-T-H motif" evidence="4">
    <location>
        <begin position="43"/>
        <end position="62"/>
    </location>
</feature>
<name>A0ABT5ZQM5_9ACTN</name>
<evidence type="ECO:0000313" key="6">
    <source>
        <dbReference type="EMBL" id="MDF3292112.1"/>
    </source>
</evidence>
<accession>A0ABT5ZQM5</accession>
<keyword evidence="7" id="KW-1185">Reference proteome</keyword>
<keyword evidence="2 4" id="KW-0238">DNA-binding</keyword>
<organism evidence="6 7">
    <name type="scientific">Streptomyces silvisoli</name>
    <dbReference type="NCBI Taxonomy" id="3034235"/>
    <lineage>
        <taxon>Bacteria</taxon>
        <taxon>Bacillati</taxon>
        <taxon>Actinomycetota</taxon>
        <taxon>Actinomycetes</taxon>
        <taxon>Kitasatosporales</taxon>
        <taxon>Streptomycetaceae</taxon>
        <taxon>Streptomyces</taxon>
    </lineage>
</organism>
<evidence type="ECO:0000256" key="3">
    <source>
        <dbReference type="ARBA" id="ARBA00023163"/>
    </source>
</evidence>
<dbReference type="InterPro" id="IPR009057">
    <property type="entry name" value="Homeodomain-like_sf"/>
</dbReference>
<evidence type="ECO:0000259" key="5">
    <source>
        <dbReference type="PROSITE" id="PS50977"/>
    </source>
</evidence>
<comment type="caution">
    <text evidence="6">The sequence shown here is derived from an EMBL/GenBank/DDBJ whole genome shotgun (WGS) entry which is preliminary data.</text>
</comment>
<dbReference type="RefSeq" id="WP_276095210.1">
    <property type="nucleotide sequence ID" value="NZ_JARJBC010000015.1"/>
</dbReference>
<dbReference type="Gene3D" id="1.10.10.60">
    <property type="entry name" value="Homeodomain-like"/>
    <property type="match status" value="1"/>
</dbReference>
<dbReference type="PROSITE" id="PS50977">
    <property type="entry name" value="HTH_TETR_2"/>
    <property type="match status" value="1"/>
</dbReference>
<dbReference type="InterPro" id="IPR050109">
    <property type="entry name" value="HTH-type_TetR-like_transc_reg"/>
</dbReference>
<dbReference type="Pfam" id="PF00440">
    <property type="entry name" value="TetR_N"/>
    <property type="match status" value="1"/>
</dbReference>
<dbReference type="InterPro" id="IPR041347">
    <property type="entry name" value="MftR_C"/>
</dbReference>
<dbReference type="Proteomes" id="UP001216579">
    <property type="component" value="Unassembled WGS sequence"/>
</dbReference>
<dbReference type="Pfam" id="PF17754">
    <property type="entry name" value="TetR_C_14"/>
    <property type="match status" value="1"/>
</dbReference>
<dbReference type="PRINTS" id="PR00455">
    <property type="entry name" value="HTHTETR"/>
</dbReference>
<dbReference type="EMBL" id="JARJBC010000015">
    <property type="protein sequence ID" value="MDF3292112.1"/>
    <property type="molecule type" value="Genomic_DNA"/>
</dbReference>
<dbReference type="Gene3D" id="1.10.357.10">
    <property type="entry name" value="Tetracycline Repressor, domain 2"/>
    <property type="match status" value="1"/>
</dbReference>
<proteinExistence type="predicted"/>
<dbReference type="InterPro" id="IPR001647">
    <property type="entry name" value="HTH_TetR"/>
</dbReference>
<protein>
    <submittedName>
        <fullName evidence="6">TetR family transcriptional regulator</fullName>
    </submittedName>
</protein>
<keyword evidence="3" id="KW-0804">Transcription</keyword>
<dbReference type="PANTHER" id="PTHR30055:SF234">
    <property type="entry name" value="HTH-TYPE TRANSCRIPTIONAL REGULATOR BETI"/>
    <property type="match status" value="1"/>
</dbReference>
<evidence type="ECO:0000313" key="7">
    <source>
        <dbReference type="Proteomes" id="UP001216579"/>
    </source>
</evidence>
<sequence length="209" mass="23142">MAPATTPAAAQPSLRERKKIKTRQAIRHAAYRLFGQQGYDATTVEQIAAAAEVSPSTFFRYFPTKEDVVLTDEYEPLMEAALLERPADEPVLESLRHATVGLLRQMFAEGGRDREEILQRLRLSREVPAIRARMSENLSDSCQTMAAVLAKRRGRDPKDLEIRVMVGAVVGAWQEALMHWVENDSQEDLPDLLGRTLAILADGLGGSGA</sequence>
<evidence type="ECO:0000256" key="2">
    <source>
        <dbReference type="ARBA" id="ARBA00023125"/>
    </source>
</evidence>
<evidence type="ECO:0000256" key="4">
    <source>
        <dbReference type="PROSITE-ProRule" id="PRU00335"/>
    </source>
</evidence>
<dbReference type="PANTHER" id="PTHR30055">
    <property type="entry name" value="HTH-TYPE TRANSCRIPTIONAL REGULATOR RUTR"/>
    <property type="match status" value="1"/>
</dbReference>
<evidence type="ECO:0000256" key="1">
    <source>
        <dbReference type="ARBA" id="ARBA00023015"/>
    </source>
</evidence>
<gene>
    <name evidence="6" type="ORF">P3G67_23345</name>
</gene>
<dbReference type="SUPFAM" id="SSF46689">
    <property type="entry name" value="Homeodomain-like"/>
    <property type="match status" value="1"/>
</dbReference>
<feature type="domain" description="HTH tetR-type" evidence="5">
    <location>
        <begin position="20"/>
        <end position="80"/>
    </location>
</feature>
<reference evidence="6 7" key="1">
    <citation type="submission" date="2023-03" db="EMBL/GenBank/DDBJ databases">
        <title>Draft genome sequence of Streptomyces sp. RB6PN23 isolated from peat swamp forest in Thailand.</title>
        <authorList>
            <person name="Klaysubun C."/>
            <person name="Duangmal K."/>
        </authorList>
    </citation>
    <scope>NUCLEOTIDE SEQUENCE [LARGE SCALE GENOMIC DNA]</scope>
    <source>
        <strain evidence="6 7">RB6PN23</strain>
    </source>
</reference>
<keyword evidence="1" id="KW-0805">Transcription regulation</keyword>